<dbReference type="Gene3D" id="3.30.465.10">
    <property type="match status" value="1"/>
</dbReference>
<evidence type="ECO:0000313" key="7">
    <source>
        <dbReference type="EMBL" id="MFC4829858.1"/>
    </source>
</evidence>
<dbReference type="Gene3D" id="3.40.462.20">
    <property type="match status" value="1"/>
</dbReference>
<dbReference type="Pfam" id="PF01565">
    <property type="entry name" value="FAD_binding_4"/>
    <property type="match status" value="1"/>
</dbReference>
<gene>
    <name evidence="7" type="ORF">ACFPER_13705</name>
</gene>
<dbReference type="InterPro" id="IPR036318">
    <property type="entry name" value="FAD-bd_PCMH-like_sf"/>
</dbReference>
<evidence type="ECO:0000256" key="4">
    <source>
        <dbReference type="ARBA" id="ARBA00022827"/>
    </source>
</evidence>
<dbReference type="EMBL" id="JBHSJC010000002">
    <property type="protein sequence ID" value="MFC4829858.1"/>
    <property type="molecule type" value="Genomic_DNA"/>
</dbReference>
<comment type="caution">
    <text evidence="7">The sequence shown here is derived from an EMBL/GenBank/DDBJ whole genome shotgun (WGS) entry which is preliminary data.</text>
</comment>
<proteinExistence type="inferred from homology"/>
<dbReference type="PANTHER" id="PTHR42973">
    <property type="entry name" value="BINDING OXIDOREDUCTASE, PUTATIVE (AFU_ORTHOLOGUE AFUA_1G17690)-RELATED"/>
    <property type="match status" value="1"/>
</dbReference>
<dbReference type="PANTHER" id="PTHR42973:SF39">
    <property type="entry name" value="FAD-BINDING PCMH-TYPE DOMAIN-CONTAINING PROTEIN"/>
    <property type="match status" value="1"/>
</dbReference>
<evidence type="ECO:0000313" key="8">
    <source>
        <dbReference type="Proteomes" id="UP001595960"/>
    </source>
</evidence>
<evidence type="ECO:0000256" key="1">
    <source>
        <dbReference type="ARBA" id="ARBA00001974"/>
    </source>
</evidence>
<dbReference type="PROSITE" id="PS00862">
    <property type="entry name" value="OX2_COVAL_FAD"/>
    <property type="match status" value="1"/>
</dbReference>
<keyword evidence="5" id="KW-0560">Oxidoreductase</keyword>
<dbReference type="InterPro" id="IPR006094">
    <property type="entry name" value="Oxid_FAD_bind_N"/>
</dbReference>
<name>A0ABV9R9A9_9MICO</name>
<keyword evidence="4" id="KW-0274">FAD</keyword>
<dbReference type="Gene3D" id="3.30.43.10">
    <property type="entry name" value="Uridine Diphospho-n-acetylenolpyruvylglucosamine Reductase, domain 2"/>
    <property type="match status" value="1"/>
</dbReference>
<evidence type="ECO:0000256" key="2">
    <source>
        <dbReference type="ARBA" id="ARBA00005466"/>
    </source>
</evidence>
<dbReference type="InterPro" id="IPR050416">
    <property type="entry name" value="FAD-linked_Oxidoreductase"/>
</dbReference>
<evidence type="ECO:0000256" key="5">
    <source>
        <dbReference type="ARBA" id="ARBA00023002"/>
    </source>
</evidence>
<sequence>MHPSLTDTPTPRRAATVHFPGEPGYDAARTPWNLAVDQRPAAVAVPRSVAEVIDVVTAAVARGLRIAPQSTGHGAAALGEQPLDDVMLLRLDELTGVEVDAEAHVARVLGGTLWQDVVAAAAAHGLTAAHGSAGDVAVAGYVLGGGLSFYGREHGLASSHLRAVELVTADGTLVRATADEHADLFWAVKGGGGNFGVVVAMEIALLPIADVVAGMLLWDLSRAEEVTRTWAEWTAELPESVTTSLRYMRFPPLPELPPFLSGRSLVVIDGAVLEDDDRAAELLAPLRALAPEMDTFSRIPAAGLLAVHMDPPAPVPSVSDHAILRELPPAAIGALLAVAGPGVETPLMFAELRHLGGALARPQDAALDRLDGEYALYAIAVAPTPEIAAIGTAATSEVVAALRPWSTTRTYLNFVDRSVDVATGFDAAAWDRLGEIRRSVDPAGVWVAAHPVGAR</sequence>
<evidence type="ECO:0000256" key="3">
    <source>
        <dbReference type="ARBA" id="ARBA00022630"/>
    </source>
</evidence>
<dbReference type="InterPro" id="IPR006093">
    <property type="entry name" value="Oxy_OxRdtase_FAD_BS"/>
</dbReference>
<accession>A0ABV9R9A9</accession>
<organism evidence="7 8">
    <name type="scientific">Agromyces aurantiacus</name>
    <dbReference type="NCBI Taxonomy" id="165814"/>
    <lineage>
        <taxon>Bacteria</taxon>
        <taxon>Bacillati</taxon>
        <taxon>Actinomycetota</taxon>
        <taxon>Actinomycetes</taxon>
        <taxon>Micrococcales</taxon>
        <taxon>Microbacteriaceae</taxon>
        <taxon>Agromyces</taxon>
    </lineage>
</organism>
<dbReference type="Proteomes" id="UP001595960">
    <property type="component" value="Unassembled WGS sequence"/>
</dbReference>
<comment type="cofactor">
    <cofactor evidence="1">
        <name>FAD</name>
        <dbReference type="ChEBI" id="CHEBI:57692"/>
    </cofactor>
</comment>
<feature type="domain" description="FAD-binding PCMH-type" evidence="6">
    <location>
        <begin position="36"/>
        <end position="208"/>
    </location>
</feature>
<reference evidence="8" key="1">
    <citation type="journal article" date="2019" name="Int. J. Syst. Evol. Microbiol.">
        <title>The Global Catalogue of Microorganisms (GCM) 10K type strain sequencing project: providing services to taxonomists for standard genome sequencing and annotation.</title>
        <authorList>
            <consortium name="The Broad Institute Genomics Platform"/>
            <consortium name="The Broad Institute Genome Sequencing Center for Infectious Disease"/>
            <person name="Wu L."/>
            <person name="Ma J."/>
        </authorList>
    </citation>
    <scope>NUCLEOTIDE SEQUENCE [LARGE SCALE GENOMIC DNA]</scope>
    <source>
        <strain evidence="8">CGMCC 1.12192</strain>
    </source>
</reference>
<comment type="similarity">
    <text evidence="2">Belongs to the oxygen-dependent FAD-linked oxidoreductase family.</text>
</comment>
<protein>
    <submittedName>
        <fullName evidence="7">FAD-binding oxidoreductase</fullName>
    </submittedName>
</protein>
<dbReference type="PROSITE" id="PS51387">
    <property type="entry name" value="FAD_PCMH"/>
    <property type="match status" value="1"/>
</dbReference>
<evidence type="ECO:0000259" key="6">
    <source>
        <dbReference type="PROSITE" id="PS51387"/>
    </source>
</evidence>
<keyword evidence="3" id="KW-0285">Flavoprotein</keyword>
<keyword evidence="8" id="KW-1185">Reference proteome</keyword>
<dbReference type="InterPro" id="IPR016166">
    <property type="entry name" value="FAD-bd_PCMH"/>
</dbReference>
<dbReference type="InterPro" id="IPR016169">
    <property type="entry name" value="FAD-bd_PCMH_sub2"/>
</dbReference>
<dbReference type="RefSeq" id="WP_204395078.1">
    <property type="nucleotide sequence ID" value="NZ_JAFBBW010000001.1"/>
</dbReference>
<dbReference type="InterPro" id="IPR016167">
    <property type="entry name" value="FAD-bd_PCMH_sub1"/>
</dbReference>
<dbReference type="SUPFAM" id="SSF56176">
    <property type="entry name" value="FAD-binding/transporter-associated domain-like"/>
    <property type="match status" value="1"/>
</dbReference>